<evidence type="ECO:0000313" key="4">
    <source>
        <dbReference type="EMBL" id="OWK47512.1"/>
    </source>
</evidence>
<dbReference type="SUPFAM" id="SSF51735">
    <property type="entry name" value="NAD(P)-binding Rossmann-fold domains"/>
    <property type="match status" value="1"/>
</dbReference>
<name>A0A225E1Q0_9BACT</name>
<accession>A0A225E1Q0</accession>
<dbReference type="EMBL" id="NIDE01000001">
    <property type="protein sequence ID" value="OWK47512.1"/>
    <property type="molecule type" value="Genomic_DNA"/>
</dbReference>
<comment type="caution">
    <text evidence="4">The sequence shown here is derived from an EMBL/GenBank/DDBJ whole genome shotgun (WGS) entry which is preliminary data.</text>
</comment>
<evidence type="ECO:0000256" key="2">
    <source>
        <dbReference type="SAM" id="MobiDB-lite"/>
    </source>
</evidence>
<dbReference type="PRINTS" id="PR01713">
    <property type="entry name" value="NUCEPIMERASE"/>
</dbReference>
<evidence type="ECO:0000256" key="1">
    <source>
        <dbReference type="ARBA" id="ARBA00007637"/>
    </source>
</evidence>
<dbReference type="InterPro" id="IPR036291">
    <property type="entry name" value="NAD(P)-bd_dom_sf"/>
</dbReference>
<dbReference type="Pfam" id="PF01370">
    <property type="entry name" value="Epimerase"/>
    <property type="match status" value="1"/>
</dbReference>
<reference evidence="5" key="1">
    <citation type="submission" date="2017-06" db="EMBL/GenBank/DDBJ databases">
        <title>Genome analysis of Fimbriiglobus ruber SP5, the first member of the order Planctomycetales with confirmed chitinolytic capability.</title>
        <authorList>
            <person name="Ravin N.V."/>
            <person name="Rakitin A.L."/>
            <person name="Ivanova A.A."/>
            <person name="Beletsky A.V."/>
            <person name="Kulichevskaya I.S."/>
            <person name="Mardanov A.V."/>
            <person name="Dedysh S.N."/>
        </authorList>
    </citation>
    <scope>NUCLEOTIDE SEQUENCE [LARGE SCALE GENOMIC DNA]</scope>
    <source>
        <strain evidence="5">SP5</strain>
    </source>
</reference>
<dbReference type="OrthoDB" id="258549at2"/>
<dbReference type="PANTHER" id="PTHR43000">
    <property type="entry name" value="DTDP-D-GLUCOSE 4,6-DEHYDRATASE-RELATED"/>
    <property type="match status" value="1"/>
</dbReference>
<dbReference type="RefSeq" id="WP_088252606.1">
    <property type="nucleotide sequence ID" value="NZ_NIDE01000001.1"/>
</dbReference>
<feature type="domain" description="NAD-dependent epimerase/dehydratase" evidence="3">
    <location>
        <begin position="4"/>
        <end position="239"/>
    </location>
</feature>
<keyword evidence="5" id="KW-1185">Reference proteome</keyword>
<dbReference type="AlphaFoldDB" id="A0A225E1Q0"/>
<sequence>MRCVVTGAAGFIGSHLCEELLRRGHIVVGIDAFVPNYPPEFKARNQAVVLAHPHYHFHALDLRSDLLESAVADADVVFHLAAVSGSAKSWSAFDDYLSCNVSGTHRLLEAVRVSASRLKRFVYASASSVYGTLAVGGEAAPAQPVSPYGVSKLAAEQLCRAHADEFALPVVILRYFNVYGPRQRPDMAYHSIIEALLQDRPVRVFGDGRQVRGSTFVGDCVAATVAAAEAPVGEVYNVGGGEAVSLLDAIRKLESISGRRAEIVFEPARPGDQRHAHAESTKFRNHVGWVPLVRLDDGLERQWHSQAAPGTDGGNRSVTGPSTRTTSAKLIAAR</sequence>
<comment type="similarity">
    <text evidence="1">Belongs to the NAD(P)-dependent epimerase/dehydratase family.</text>
</comment>
<protein>
    <submittedName>
        <fullName evidence="4">UDP-glucose 4-epimerase</fullName>
    </submittedName>
</protein>
<organism evidence="4 5">
    <name type="scientific">Fimbriiglobus ruber</name>
    <dbReference type="NCBI Taxonomy" id="1908690"/>
    <lineage>
        <taxon>Bacteria</taxon>
        <taxon>Pseudomonadati</taxon>
        <taxon>Planctomycetota</taxon>
        <taxon>Planctomycetia</taxon>
        <taxon>Gemmatales</taxon>
        <taxon>Gemmataceae</taxon>
        <taxon>Fimbriiglobus</taxon>
    </lineage>
</organism>
<feature type="region of interest" description="Disordered" evidence="2">
    <location>
        <begin position="305"/>
        <end position="334"/>
    </location>
</feature>
<dbReference type="Gene3D" id="3.40.50.720">
    <property type="entry name" value="NAD(P)-binding Rossmann-like Domain"/>
    <property type="match status" value="1"/>
</dbReference>
<gene>
    <name evidence="4" type="ORF">FRUB_01211</name>
</gene>
<evidence type="ECO:0000313" key="5">
    <source>
        <dbReference type="Proteomes" id="UP000214646"/>
    </source>
</evidence>
<dbReference type="Proteomes" id="UP000214646">
    <property type="component" value="Unassembled WGS sequence"/>
</dbReference>
<dbReference type="InterPro" id="IPR001509">
    <property type="entry name" value="Epimerase_deHydtase"/>
</dbReference>
<proteinExistence type="inferred from homology"/>
<feature type="compositionally biased region" description="Polar residues" evidence="2">
    <location>
        <begin position="314"/>
        <end position="328"/>
    </location>
</feature>
<evidence type="ECO:0000259" key="3">
    <source>
        <dbReference type="Pfam" id="PF01370"/>
    </source>
</evidence>